<dbReference type="InterPro" id="IPR013783">
    <property type="entry name" value="Ig-like_fold"/>
</dbReference>
<organism evidence="4 5">
    <name type="scientific">Geodia barretti</name>
    <name type="common">Barrett's horny sponge</name>
    <dbReference type="NCBI Taxonomy" id="519541"/>
    <lineage>
        <taxon>Eukaryota</taxon>
        <taxon>Metazoa</taxon>
        <taxon>Porifera</taxon>
        <taxon>Demospongiae</taxon>
        <taxon>Heteroscleromorpha</taxon>
        <taxon>Tetractinellida</taxon>
        <taxon>Astrophorina</taxon>
        <taxon>Geodiidae</taxon>
        <taxon>Geodia</taxon>
    </lineage>
</organism>
<proteinExistence type="predicted"/>
<feature type="compositionally biased region" description="Low complexity" evidence="1">
    <location>
        <begin position="548"/>
        <end position="557"/>
    </location>
</feature>
<keyword evidence="2" id="KW-0812">Transmembrane</keyword>
<evidence type="ECO:0000313" key="5">
    <source>
        <dbReference type="Proteomes" id="UP001174909"/>
    </source>
</evidence>
<gene>
    <name evidence="4" type="ORF">GBAR_LOCUS25518</name>
</gene>
<dbReference type="InterPro" id="IPR036116">
    <property type="entry name" value="FN3_sf"/>
</dbReference>
<protein>
    <recommendedName>
        <fullName evidence="3">Fibronectin type-III domain-containing protein</fullName>
    </recommendedName>
</protein>
<evidence type="ECO:0000259" key="3">
    <source>
        <dbReference type="PROSITE" id="PS50853"/>
    </source>
</evidence>
<evidence type="ECO:0000256" key="2">
    <source>
        <dbReference type="SAM" id="Phobius"/>
    </source>
</evidence>
<sequence length="636" mass="68230">MKILWVITTEWGSGTMQGVCRHVVLVLAISYVEMASCKSLQLLVLLLAAQTVPGHCRESPDHSEHSACLPGPRHHHPGQDGSVLVFTEEALREVGQEFEVLCLAFSPTNLSSSPSDTLFLRVFGPPGPVVDLDVVPFSGNQVLVTWGRPLGFLSDISINYTVVVDRFETESPVTIVSEITSSTSMNVTESAGLDCVRHLFTVTALNEAGASQPSSVNESIPISPDLSATDASLSILYVNVSSSLPEIAVSFQRATSCSSEFSVTSHSVVVRRRDGGGEEGGGEEVARALALSSTTDLLRGVVRNLPRDSASSLRWRLVMSSSVAPQELSTCVMTTDVQTASIVFFETFVFINCTFASGSVSLGCVVTLELGEEGEEGEGGGVRRERFWLQRESGSRAVSQCNTTANSRVAYQVISAVDWEPDGSLGSQTVPVTVDVTNTTDTFPCPVGGQGQRDMGLSTGAVVGIVIAVAVFVMLVMAAVLVSVLLLYRRTRDVRRKPDGAISIEERVLIPRAERRNIRGLNTSMSVPATYTADKPPKLEASMSLQPTTTAATTNTTYPDSGTMRSTASLPVPSMQASLSCGPVGEINIPRGKKGKIHMHIWSDTLERCKSNGRTNIQLLPLLDEDHETNPEDSHM</sequence>
<feature type="region of interest" description="Disordered" evidence="1">
    <location>
        <begin position="548"/>
        <end position="567"/>
    </location>
</feature>
<dbReference type="AlphaFoldDB" id="A0AA35TEM6"/>
<feature type="domain" description="Fibronectin type-III" evidence="3">
    <location>
        <begin position="125"/>
        <end position="225"/>
    </location>
</feature>
<accession>A0AA35TEM6</accession>
<dbReference type="EMBL" id="CASHTH010003539">
    <property type="protein sequence ID" value="CAI8046173.1"/>
    <property type="molecule type" value="Genomic_DNA"/>
</dbReference>
<dbReference type="PROSITE" id="PS50853">
    <property type="entry name" value="FN3"/>
    <property type="match status" value="1"/>
</dbReference>
<feature type="transmembrane region" description="Helical" evidence="2">
    <location>
        <begin position="462"/>
        <end position="488"/>
    </location>
</feature>
<dbReference type="Gene3D" id="2.60.40.10">
    <property type="entry name" value="Immunoglobulins"/>
    <property type="match status" value="1"/>
</dbReference>
<feature type="compositionally biased region" description="Polar residues" evidence="1">
    <location>
        <begin position="558"/>
        <end position="567"/>
    </location>
</feature>
<comment type="caution">
    <text evidence="4">The sequence shown here is derived from an EMBL/GenBank/DDBJ whole genome shotgun (WGS) entry which is preliminary data.</text>
</comment>
<name>A0AA35TEM6_GEOBA</name>
<dbReference type="Proteomes" id="UP001174909">
    <property type="component" value="Unassembled WGS sequence"/>
</dbReference>
<reference evidence="4" key="1">
    <citation type="submission" date="2023-03" db="EMBL/GenBank/DDBJ databases">
        <authorList>
            <person name="Steffen K."/>
            <person name="Cardenas P."/>
        </authorList>
    </citation>
    <scope>NUCLEOTIDE SEQUENCE</scope>
</reference>
<dbReference type="InterPro" id="IPR003961">
    <property type="entry name" value="FN3_dom"/>
</dbReference>
<dbReference type="SUPFAM" id="SSF49265">
    <property type="entry name" value="Fibronectin type III"/>
    <property type="match status" value="1"/>
</dbReference>
<evidence type="ECO:0000313" key="4">
    <source>
        <dbReference type="EMBL" id="CAI8046173.1"/>
    </source>
</evidence>
<evidence type="ECO:0000256" key="1">
    <source>
        <dbReference type="SAM" id="MobiDB-lite"/>
    </source>
</evidence>
<keyword evidence="5" id="KW-1185">Reference proteome</keyword>
<dbReference type="CDD" id="cd00063">
    <property type="entry name" value="FN3"/>
    <property type="match status" value="1"/>
</dbReference>
<keyword evidence="2" id="KW-1133">Transmembrane helix</keyword>
<keyword evidence="2" id="KW-0472">Membrane</keyword>